<dbReference type="EMBL" id="MCFL01000073">
    <property type="protein sequence ID" value="ORZ30855.1"/>
    <property type="molecule type" value="Genomic_DNA"/>
</dbReference>
<protein>
    <submittedName>
        <fullName evidence="1">Uncharacterized protein</fullName>
    </submittedName>
</protein>
<sequence length="115" mass="13235">HDAVYDRQRNQKVWRNLAHRDFESMPQAQIQSVTVVVPADLAKWERNRVILTLKRVAQAWEGMTFKVGMTGEGDEGERSRRRNAEAIQEMVNRLRKFGDGEVAVEWLGRVNAGQS</sequence>
<accession>A0A1Y2H8L5</accession>
<dbReference type="Proteomes" id="UP000193411">
    <property type="component" value="Unassembled WGS sequence"/>
</dbReference>
<comment type="caution">
    <text evidence="1">The sequence shown here is derived from an EMBL/GenBank/DDBJ whole genome shotgun (WGS) entry which is preliminary data.</text>
</comment>
<reference evidence="1 2" key="1">
    <citation type="submission" date="2016-07" db="EMBL/GenBank/DDBJ databases">
        <title>Pervasive Adenine N6-methylation of Active Genes in Fungi.</title>
        <authorList>
            <consortium name="DOE Joint Genome Institute"/>
            <person name="Mondo S.J."/>
            <person name="Dannebaum R.O."/>
            <person name="Kuo R.C."/>
            <person name="Labutti K."/>
            <person name="Haridas S."/>
            <person name="Kuo A."/>
            <person name="Salamov A."/>
            <person name="Ahrendt S.R."/>
            <person name="Lipzen A."/>
            <person name="Sullivan W."/>
            <person name="Andreopoulos W.B."/>
            <person name="Clum A."/>
            <person name="Lindquist E."/>
            <person name="Daum C."/>
            <person name="Ramamoorthy G.K."/>
            <person name="Gryganskyi A."/>
            <person name="Culley D."/>
            <person name="Magnuson J.K."/>
            <person name="James T.Y."/>
            <person name="O'Malley M.A."/>
            <person name="Stajich J.E."/>
            <person name="Spatafora J.W."/>
            <person name="Visel A."/>
            <person name="Grigoriev I.V."/>
        </authorList>
    </citation>
    <scope>NUCLEOTIDE SEQUENCE [LARGE SCALE GENOMIC DNA]</scope>
    <source>
        <strain evidence="1 2">PL171</strain>
    </source>
</reference>
<gene>
    <name evidence="1" type="ORF">BCR44DRAFT_1443755</name>
</gene>
<feature type="non-terminal residue" evidence="1">
    <location>
        <position position="1"/>
    </location>
</feature>
<organism evidence="1 2">
    <name type="scientific">Catenaria anguillulae PL171</name>
    <dbReference type="NCBI Taxonomy" id="765915"/>
    <lineage>
        <taxon>Eukaryota</taxon>
        <taxon>Fungi</taxon>
        <taxon>Fungi incertae sedis</taxon>
        <taxon>Blastocladiomycota</taxon>
        <taxon>Blastocladiomycetes</taxon>
        <taxon>Blastocladiales</taxon>
        <taxon>Catenariaceae</taxon>
        <taxon>Catenaria</taxon>
    </lineage>
</organism>
<name>A0A1Y2H8L5_9FUNG</name>
<dbReference type="AlphaFoldDB" id="A0A1Y2H8L5"/>
<evidence type="ECO:0000313" key="1">
    <source>
        <dbReference type="EMBL" id="ORZ30855.1"/>
    </source>
</evidence>
<keyword evidence="2" id="KW-1185">Reference proteome</keyword>
<proteinExistence type="predicted"/>
<evidence type="ECO:0000313" key="2">
    <source>
        <dbReference type="Proteomes" id="UP000193411"/>
    </source>
</evidence>